<dbReference type="AlphaFoldDB" id="A0AA87LR15"/>
<keyword evidence="2" id="KW-0808">Transferase</keyword>
<feature type="domain" description="Methyltransferase" evidence="1">
    <location>
        <begin position="45"/>
        <end position="118"/>
    </location>
</feature>
<dbReference type="Gene3D" id="3.40.50.150">
    <property type="entry name" value="Vaccinia Virus protein VP39"/>
    <property type="match status" value="1"/>
</dbReference>
<proteinExistence type="predicted"/>
<dbReference type="InterPro" id="IPR029063">
    <property type="entry name" value="SAM-dependent_MTases_sf"/>
</dbReference>
<gene>
    <name evidence="2" type="ORF">A1A1_18862</name>
</gene>
<organism evidence="2 3">
    <name type="scientific">Planococcus antarcticus DSM 14505</name>
    <dbReference type="NCBI Taxonomy" id="1185653"/>
    <lineage>
        <taxon>Bacteria</taxon>
        <taxon>Bacillati</taxon>
        <taxon>Bacillota</taxon>
        <taxon>Bacilli</taxon>
        <taxon>Bacillales</taxon>
        <taxon>Caryophanaceae</taxon>
        <taxon>Planococcus</taxon>
    </lineage>
</organism>
<dbReference type="EMBL" id="AJYB01000127">
    <property type="protein sequence ID" value="EIM04934.1"/>
    <property type="molecule type" value="Genomic_DNA"/>
</dbReference>
<comment type="caution">
    <text evidence="2">The sequence shown here is derived from an EMBL/GenBank/DDBJ whole genome shotgun (WGS) entry which is preliminary data.</text>
</comment>
<dbReference type="Proteomes" id="UP000004725">
    <property type="component" value="Unassembled WGS sequence"/>
</dbReference>
<dbReference type="GO" id="GO:0032259">
    <property type="term" value="P:methylation"/>
    <property type="evidence" value="ECO:0007669"/>
    <property type="project" value="UniProtKB-KW"/>
</dbReference>
<dbReference type="RefSeq" id="WP_006831695.1">
    <property type="nucleotide sequence ID" value="NZ_AJYB01000127.1"/>
</dbReference>
<evidence type="ECO:0000313" key="3">
    <source>
        <dbReference type="Proteomes" id="UP000004725"/>
    </source>
</evidence>
<evidence type="ECO:0000313" key="2">
    <source>
        <dbReference type="EMBL" id="EIM04934.1"/>
    </source>
</evidence>
<dbReference type="SUPFAM" id="SSF53335">
    <property type="entry name" value="S-adenosyl-L-methionine-dependent methyltransferases"/>
    <property type="match status" value="1"/>
</dbReference>
<protein>
    <submittedName>
        <fullName evidence="2">Menaquinone biosynthesis methyltransferase ubiE</fullName>
    </submittedName>
</protein>
<accession>A0AA87LR15</accession>
<evidence type="ECO:0000259" key="1">
    <source>
        <dbReference type="Pfam" id="PF13649"/>
    </source>
</evidence>
<reference evidence="2 3" key="1">
    <citation type="journal article" date="2012" name="J. Bacteriol.">
        <title>Genome Sequence of the Antarctic Psychrophile Bacterium Planococcus antarcticus DSM 14505.</title>
        <authorList>
            <person name="Margolles A."/>
            <person name="Gueimonde M."/>
            <person name="Sanchez B."/>
        </authorList>
    </citation>
    <scope>NUCLEOTIDE SEQUENCE [LARGE SCALE GENOMIC DNA]</scope>
    <source>
        <strain evidence="2 3">DSM 14505</strain>
    </source>
</reference>
<dbReference type="Pfam" id="PF13649">
    <property type="entry name" value="Methyltransf_25"/>
    <property type="match status" value="1"/>
</dbReference>
<keyword evidence="2" id="KW-0489">Methyltransferase</keyword>
<name>A0AA87LR15_9BACL</name>
<dbReference type="InterPro" id="IPR041698">
    <property type="entry name" value="Methyltransf_25"/>
</dbReference>
<dbReference type="CDD" id="cd02440">
    <property type="entry name" value="AdoMet_MTases"/>
    <property type="match status" value="1"/>
</dbReference>
<sequence length="121" mass="13866">MEKTSFKEGIIANKFDTYNDILEQTLGFRFVFPAFTSNFDVKKNILDYGCGPGKVAYRLAESADLSIVAVDESKEMIDIALEKRTHPEVNYQLIQDDCLSFLKDDSMDCISQMKMVLTLFW</sequence>
<dbReference type="GO" id="GO:0008168">
    <property type="term" value="F:methyltransferase activity"/>
    <property type="evidence" value="ECO:0007669"/>
    <property type="project" value="UniProtKB-KW"/>
</dbReference>